<evidence type="ECO:0000313" key="10">
    <source>
        <dbReference type="Proteomes" id="UP000000561"/>
    </source>
</evidence>
<organism evidence="9 10">
    <name type="scientific">Mycosarcoma maydis</name>
    <name type="common">Corn smut fungus</name>
    <name type="synonym">Ustilago maydis</name>
    <dbReference type="NCBI Taxonomy" id="5270"/>
    <lineage>
        <taxon>Eukaryota</taxon>
        <taxon>Fungi</taxon>
        <taxon>Dikarya</taxon>
        <taxon>Basidiomycota</taxon>
        <taxon>Ustilaginomycotina</taxon>
        <taxon>Ustilaginomycetes</taxon>
        <taxon>Ustilaginales</taxon>
        <taxon>Ustilaginaceae</taxon>
        <taxon>Mycosarcoma</taxon>
    </lineage>
</organism>
<dbReference type="AlphaFoldDB" id="A0A0D1CGY4"/>
<protein>
    <recommendedName>
        <fullName evidence="2">Ribonuclease H2 subunit B</fullName>
    </recommendedName>
    <alternativeName>
        <fullName evidence="5">Ribonuclease HI subunit B</fullName>
    </alternativeName>
</protein>
<dbReference type="InterPro" id="IPR019024">
    <property type="entry name" value="RNase_H2_suB_wHTH"/>
</dbReference>
<dbReference type="RefSeq" id="XP_011386447.1">
    <property type="nucleotide sequence ID" value="XM_011388145.1"/>
</dbReference>
<dbReference type="GO" id="GO:0032299">
    <property type="term" value="C:ribonuclease H2 complex"/>
    <property type="evidence" value="ECO:0000318"/>
    <property type="project" value="GO_Central"/>
</dbReference>
<evidence type="ECO:0000256" key="6">
    <source>
        <dbReference type="SAM" id="MobiDB-lite"/>
    </source>
</evidence>
<name>A0A0D1CGY4_MYCMD</name>
<dbReference type="GeneID" id="23561880"/>
<dbReference type="PANTHER" id="PTHR13383">
    <property type="entry name" value="RIBONUCLEASE H2 SUBUNIT B"/>
    <property type="match status" value="1"/>
</dbReference>
<evidence type="ECO:0000256" key="1">
    <source>
        <dbReference type="ARBA" id="ARBA00004123"/>
    </source>
</evidence>
<evidence type="ECO:0000256" key="2">
    <source>
        <dbReference type="ARBA" id="ARBA00019062"/>
    </source>
</evidence>
<dbReference type="eggNOG" id="KOG4705">
    <property type="taxonomic scope" value="Eukaryota"/>
</dbReference>
<sequence length="301" mass="33320">MAAASAATQVAHAASSAQQATRSMRTGVLIHPSTAHSGRFLVLPHPRTLVPTYYLSASSSTSSSISTDQLYELSTLQDSKHDRSWMISRLNQVISSGQLDILSRIDARFLVVSLLYSVLGDGKYRSREDMFEQIALELHVRRSEELCEAIPELKARLATGKDSAEGQQNEWTDVVVFEKLEVTKRALEDVADVQDLPNGEQAYRLSLPKTFALLDSKHSTLSQQSTFISAPNTLGRTFERSWPHDSDPSPYVSLPSPDKEAQDCQDAQQLRSQIAAEIIATYLPDKLAAEYFAHLGIKVDQ</sequence>
<dbReference type="KEGG" id="uma:UMAG_00632"/>
<dbReference type="PANTHER" id="PTHR13383:SF11">
    <property type="entry name" value="RIBONUCLEASE H2 SUBUNIT B"/>
    <property type="match status" value="1"/>
</dbReference>
<keyword evidence="10" id="KW-1185">Reference proteome</keyword>
<dbReference type="InterPro" id="IPR041195">
    <property type="entry name" value="Rnh202_N"/>
</dbReference>
<dbReference type="InParanoid" id="A0A0D1CGY4"/>
<feature type="domain" description="Rnh202 triple barrel" evidence="8">
    <location>
        <begin position="32"/>
        <end position="106"/>
    </location>
</feature>
<dbReference type="GO" id="GO:0005654">
    <property type="term" value="C:nucleoplasm"/>
    <property type="evidence" value="ECO:0000318"/>
    <property type="project" value="GO_Central"/>
</dbReference>
<evidence type="ECO:0000259" key="7">
    <source>
        <dbReference type="Pfam" id="PF09468"/>
    </source>
</evidence>
<dbReference type="OMA" id="DRSWMIS"/>
<dbReference type="Gene3D" id="2.20.25.530">
    <property type="match status" value="1"/>
</dbReference>
<dbReference type="Gene3D" id="1.10.20.120">
    <property type="match status" value="1"/>
</dbReference>
<accession>A0A0D1CGY4</accession>
<comment type="function">
    <text evidence="4">Non catalytic subunit of RNase H2, an endonuclease that specifically degrades the RNA of RNA:DNA hybrids. Participates in DNA replication, possibly by mediating the removal of lagging-strand Okazaki fragment RNA primers during DNA replication. Mediates the excision of single ribonucleotides from DNA:RNA duplexes.</text>
</comment>
<comment type="subcellular location">
    <subcellularLocation>
        <location evidence="1">Nucleus</location>
    </subcellularLocation>
</comment>
<dbReference type="STRING" id="237631.A0A0D1CGY4"/>
<feature type="domain" description="Ribonuclease H2 subunit B wHTH" evidence="7">
    <location>
        <begin position="168"/>
        <end position="289"/>
    </location>
</feature>
<dbReference type="Proteomes" id="UP000000561">
    <property type="component" value="Chromosome 1"/>
</dbReference>
<feature type="region of interest" description="Disordered" evidence="6">
    <location>
        <begin position="240"/>
        <end position="260"/>
    </location>
</feature>
<evidence type="ECO:0000256" key="4">
    <source>
        <dbReference type="ARBA" id="ARBA00024778"/>
    </source>
</evidence>
<reference evidence="9 10" key="1">
    <citation type="journal article" date="2006" name="Nature">
        <title>Insights from the genome of the biotrophic fungal plant pathogen Ustilago maydis.</title>
        <authorList>
            <person name="Kamper J."/>
            <person name="Kahmann R."/>
            <person name="Bolker M."/>
            <person name="Ma L.J."/>
            <person name="Brefort T."/>
            <person name="Saville B.J."/>
            <person name="Banuett F."/>
            <person name="Kronstad J.W."/>
            <person name="Gold S.E."/>
            <person name="Muller O."/>
            <person name="Perlin M.H."/>
            <person name="Wosten H.A."/>
            <person name="de Vries R."/>
            <person name="Ruiz-Herrera J."/>
            <person name="Reynaga-Pena C.G."/>
            <person name="Snetselaar K."/>
            <person name="McCann M."/>
            <person name="Perez-Martin J."/>
            <person name="Feldbrugge M."/>
            <person name="Basse C.W."/>
            <person name="Steinberg G."/>
            <person name="Ibeas J.I."/>
            <person name="Holloman W."/>
            <person name="Guzman P."/>
            <person name="Farman M."/>
            <person name="Stajich J.E."/>
            <person name="Sentandreu R."/>
            <person name="Gonzalez-Prieto J.M."/>
            <person name="Kennell J.C."/>
            <person name="Molina L."/>
            <person name="Schirawski J."/>
            <person name="Mendoza-Mendoza A."/>
            <person name="Greilinger D."/>
            <person name="Munch K."/>
            <person name="Rossel N."/>
            <person name="Scherer M."/>
            <person name="Vranes M."/>
            <person name="Ladendorf O."/>
            <person name="Vincon V."/>
            <person name="Fuchs U."/>
            <person name="Sandrock B."/>
            <person name="Meng S."/>
            <person name="Ho E.C."/>
            <person name="Cahill M.J."/>
            <person name="Boyce K.J."/>
            <person name="Klose J."/>
            <person name="Klosterman S.J."/>
            <person name="Deelstra H.J."/>
            <person name="Ortiz-Castellanos L."/>
            <person name="Li W."/>
            <person name="Sanchez-Alonso P."/>
            <person name="Schreier P.H."/>
            <person name="Hauser-Hahn I."/>
            <person name="Vaupel M."/>
            <person name="Koopmann E."/>
            <person name="Friedrich G."/>
            <person name="Voss H."/>
            <person name="Schluter T."/>
            <person name="Margolis J."/>
            <person name="Platt D."/>
            <person name="Swimmer C."/>
            <person name="Gnirke A."/>
            <person name="Chen F."/>
            <person name="Vysotskaia V."/>
            <person name="Mannhaupt G."/>
            <person name="Guldener U."/>
            <person name="Munsterkotter M."/>
            <person name="Haase D."/>
            <person name="Oesterheld M."/>
            <person name="Mewes H.W."/>
            <person name="Mauceli E.W."/>
            <person name="DeCaprio D."/>
            <person name="Wade C.M."/>
            <person name="Butler J."/>
            <person name="Young S."/>
            <person name="Jaffe D.B."/>
            <person name="Calvo S."/>
            <person name="Nusbaum C."/>
            <person name="Galagan J."/>
            <person name="Birren B.W."/>
        </authorList>
    </citation>
    <scope>NUCLEOTIDE SEQUENCE [LARGE SCALE GENOMIC DNA]</scope>
    <source>
        <strain evidence="10">DSM 14603 / FGSC 9021 / UM521</strain>
    </source>
</reference>
<dbReference type="InterPro" id="IPR040456">
    <property type="entry name" value="RNase_H2_suB"/>
</dbReference>
<gene>
    <name evidence="9" type="ORF">UMAG_00632</name>
</gene>
<dbReference type="Pfam" id="PF09468">
    <property type="entry name" value="RNase_H2-Ydr279"/>
    <property type="match status" value="1"/>
</dbReference>
<dbReference type="Pfam" id="PF17745">
    <property type="entry name" value="Ydr279_N"/>
    <property type="match status" value="1"/>
</dbReference>
<proteinExistence type="predicted"/>
<dbReference type="VEuPathDB" id="FungiDB:UMAG_00632"/>
<evidence type="ECO:0000256" key="5">
    <source>
        <dbReference type="ARBA" id="ARBA00033464"/>
    </source>
</evidence>
<evidence type="ECO:0000259" key="8">
    <source>
        <dbReference type="Pfam" id="PF17745"/>
    </source>
</evidence>
<evidence type="ECO:0000256" key="3">
    <source>
        <dbReference type="ARBA" id="ARBA00023242"/>
    </source>
</evidence>
<dbReference type="EMBL" id="CM003140">
    <property type="protein sequence ID" value="KIS72217.1"/>
    <property type="molecule type" value="Genomic_DNA"/>
</dbReference>
<keyword evidence="3" id="KW-0539">Nucleus</keyword>
<dbReference type="GO" id="GO:0006401">
    <property type="term" value="P:RNA catabolic process"/>
    <property type="evidence" value="ECO:0000318"/>
    <property type="project" value="GO_Central"/>
</dbReference>
<dbReference type="OrthoDB" id="29098at2759"/>
<evidence type="ECO:0000313" key="9">
    <source>
        <dbReference type="EMBL" id="KIS72217.1"/>
    </source>
</evidence>